<accession>A0A383S588</accession>
<reference evidence="3" key="1">
    <citation type="submission" date="2018-08" db="EMBL/GenBank/DDBJ databases">
        <authorList>
            <person name="Hornung B."/>
        </authorList>
    </citation>
    <scope>NUCLEOTIDE SEQUENCE [LARGE SCALE GENOMIC DNA]</scope>
</reference>
<dbReference type="RefSeq" id="WP_119161544.1">
    <property type="nucleotide sequence ID" value="NZ_LR134442.1"/>
</dbReference>
<protein>
    <submittedName>
        <fullName evidence="1">DUF1540 domain-containing protein</fullName>
    </submittedName>
</protein>
<gene>
    <name evidence="1" type="ORF">D7U36_11770</name>
    <name evidence="2" type="ORF">PROPAUS_1084</name>
</gene>
<dbReference type="Proteomes" id="UP000263928">
    <property type="component" value="Unassembled WGS sequence"/>
</dbReference>
<sequence>MTTIAPVKSCAATACAFNNGGCTAFAVTVGSKPVCQTLTVLDARAGLAAANSQVGACQCIECVHNKDLMCTAQEVSFGPETANCLSYEVAS</sequence>
<organism evidence="2 3">
    <name type="scientific">Propionibacterium australiense</name>
    <dbReference type="NCBI Taxonomy" id="119981"/>
    <lineage>
        <taxon>Bacteria</taxon>
        <taxon>Bacillati</taxon>
        <taxon>Actinomycetota</taxon>
        <taxon>Actinomycetes</taxon>
        <taxon>Propionibacteriales</taxon>
        <taxon>Propionibacteriaceae</taxon>
        <taxon>Propionibacterium</taxon>
    </lineage>
</organism>
<proteinExistence type="predicted"/>
<keyword evidence="3" id="KW-1185">Reference proteome</keyword>
<evidence type="ECO:0000313" key="2">
    <source>
        <dbReference type="EMBL" id="SYZ33168.1"/>
    </source>
</evidence>
<evidence type="ECO:0000313" key="4">
    <source>
        <dbReference type="Proteomes" id="UP000279336"/>
    </source>
</evidence>
<dbReference type="OrthoDB" id="3213529at2"/>
<evidence type="ECO:0000313" key="3">
    <source>
        <dbReference type="Proteomes" id="UP000263928"/>
    </source>
</evidence>
<dbReference type="AlphaFoldDB" id="A0A383S588"/>
<dbReference type="EMBL" id="RCIW01000020">
    <property type="protein sequence ID" value="RLP07060.1"/>
    <property type="molecule type" value="Genomic_DNA"/>
</dbReference>
<name>A0A383S588_9ACTN</name>
<reference evidence="2" key="2">
    <citation type="submission" date="2018-08" db="EMBL/GenBank/DDBJ databases">
        <authorList>
            <person name="Ferrada E.E."/>
            <person name="Latorre B.A."/>
        </authorList>
    </citation>
    <scope>NUCLEOTIDE SEQUENCE [LARGE SCALE GENOMIC DNA]</scope>
    <source>
        <strain evidence="2">Propionibacterium_australiense1</strain>
    </source>
</reference>
<dbReference type="Proteomes" id="UP000279336">
    <property type="component" value="Unassembled WGS sequence"/>
</dbReference>
<dbReference type="EMBL" id="UNQJ01000005">
    <property type="protein sequence ID" value="SYZ33168.1"/>
    <property type="molecule type" value="Genomic_DNA"/>
</dbReference>
<evidence type="ECO:0000313" key="1">
    <source>
        <dbReference type="EMBL" id="RLP07060.1"/>
    </source>
</evidence>
<reference evidence="1 4" key="3">
    <citation type="submission" date="2018-10" db="EMBL/GenBank/DDBJ databases">
        <title>Propionibacterium australiense Genome Sequencing and Assembly.</title>
        <authorList>
            <person name="Bernier A.-M."/>
            <person name="Bernard K."/>
        </authorList>
    </citation>
    <scope>NUCLEOTIDE SEQUENCE [LARGE SCALE GENOMIC DNA]</scope>
    <source>
        <strain evidence="1 4">NML98A078</strain>
    </source>
</reference>